<feature type="region of interest" description="Disordered" evidence="6">
    <location>
        <begin position="1"/>
        <end position="57"/>
    </location>
</feature>
<dbReference type="SUPFAM" id="SSF118290">
    <property type="entry name" value="WRKY DNA-binding domain"/>
    <property type="match status" value="1"/>
</dbReference>
<feature type="domain" description="WRKY" evidence="7">
    <location>
        <begin position="70"/>
        <end position="145"/>
    </location>
</feature>
<protein>
    <submittedName>
        <fullName evidence="8">WRKY transcription factor 65</fullName>
    </submittedName>
</protein>
<evidence type="ECO:0000256" key="2">
    <source>
        <dbReference type="ARBA" id="ARBA00023015"/>
    </source>
</evidence>
<dbReference type="EMBL" id="PQIB02000004">
    <property type="protein sequence ID" value="RLN24217.1"/>
    <property type="molecule type" value="Genomic_DNA"/>
</dbReference>
<evidence type="ECO:0000256" key="5">
    <source>
        <dbReference type="ARBA" id="ARBA00023242"/>
    </source>
</evidence>
<dbReference type="InterPro" id="IPR044810">
    <property type="entry name" value="WRKY_plant"/>
</dbReference>
<feature type="region of interest" description="Disordered" evidence="6">
    <location>
        <begin position="207"/>
        <end position="245"/>
    </location>
</feature>
<comment type="subcellular location">
    <subcellularLocation>
        <location evidence="1">Nucleus</location>
    </subcellularLocation>
</comment>
<evidence type="ECO:0000313" key="9">
    <source>
        <dbReference type="Proteomes" id="UP000275267"/>
    </source>
</evidence>
<dbReference type="Proteomes" id="UP000275267">
    <property type="component" value="Unassembled WGS sequence"/>
</dbReference>
<evidence type="ECO:0000256" key="4">
    <source>
        <dbReference type="ARBA" id="ARBA00023163"/>
    </source>
</evidence>
<proteinExistence type="predicted"/>
<dbReference type="InterPro" id="IPR003657">
    <property type="entry name" value="WRKY_dom"/>
</dbReference>
<organism evidence="8 9">
    <name type="scientific">Panicum miliaceum</name>
    <name type="common">Proso millet</name>
    <name type="synonym">Broomcorn millet</name>
    <dbReference type="NCBI Taxonomy" id="4540"/>
    <lineage>
        <taxon>Eukaryota</taxon>
        <taxon>Viridiplantae</taxon>
        <taxon>Streptophyta</taxon>
        <taxon>Embryophyta</taxon>
        <taxon>Tracheophyta</taxon>
        <taxon>Spermatophyta</taxon>
        <taxon>Magnoliopsida</taxon>
        <taxon>Liliopsida</taxon>
        <taxon>Poales</taxon>
        <taxon>Poaceae</taxon>
        <taxon>PACMAD clade</taxon>
        <taxon>Panicoideae</taxon>
        <taxon>Panicodae</taxon>
        <taxon>Paniceae</taxon>
        <taxon>Panicinae</taxon>
        <taxon>Panicum</taxon>
        <taxon>Panicum sect. Panicum</taxon>
    </lineage>
</organism>
<keyword evidence="4" id="KW-0804">Transcription</keyword>
<comment type="caution">
    <text evidence="8">The sequence shown here is derived from an EMBL/GenBank/DDBJ whole genome shotgun (WGS) entry which is preliminary data.</text>
</comment>
<dbReference type="AlphaFoldDB" id="A0A3L6SRN2"/>
<dbReference type="GO" id="GO:0043565">
    <property type="term" value="F:sequence-specific DNA binding"/>
    <property type="evidence" value="ECO:0007669"/>
    <property type="project" value="InterPro"/>
</dbReference>
<dbReference type="STRING" id="4540.A0A3L6SRN2"/>
<reference evidence="9" key="1">
    <citation type="journal article" date="2019" name="Nat. Commun.">
        <title>The genome of broomcorn millet.</title>
        <authorList>
            <person name="Zou C."/>
            <person name="Miki D."/>
            <person name="Li D."/>
            <person name="Tang Q."/>
            <person name="Xiao L."/>
            <person name="Rajput S."/>
            <person name="Deng P."/>
            <person name="Jia W."/>
            <person name="Huang R."/>
            <person name="Zhang M."/>
            <person name="Sun Y."/>
            <person name="Hu J."/>
            <person name="Fu X."/>
            <person name="Schnable P.S."/>
            <person name="Li F."/>
            <person name="Zhang H."/>
            <person name="Feng B."/>
            <person name="Zhu X."/>
            <person name="Liu R."/>
            <person name="Schnable J.C."/>
            <person name="Zhu J.-K."/>
            <person name="Zhang H."/>
        </authorList>
    </citation>
    <scope>NUCLEOTIDE SEQUENCE [LARGE SCALE GENOMIC DNA]</scope>
</reference>
<evidence type="ECO:0000313" key="8">
    <source>
        <dbReference type="EMBL" id="RLN24217.1"/>
    </source>
</evidence>
<feature type="region of interest" description="Disordered" evidence="6">
    <location>
        <begin position="172"/>
        <end position="191"/>
    </location>
</feature>
<keyword evidence="2" id="KW-0805">Transcription regulation</keyword>
<dbReference type="Pfam" id="PF03106">
    <property type="entry name" value="WRKY"/>
    <property type="match status" value="1"/>
</dbReference>
<dbReference type="OrthoDB" id="669581at2759"/>
<dbReference type="SMART" id="SM00774">
    <property type="entry name" value="WRKY"/>
    <property type="match status" value="1"/>
</dbReference>
<dbReference type="GO" id="GO:0005634">
    <property type="term" value="C:nucleus"/>
    <property type="evidence" value="ECO:0007669"/>
    <property type="project" value="UniProtKB-SubCell"/>
</dbReference>
<dbReference type="PANTHER" id="PTHR31282">
    <property type="entry name" value="WRKY TRANSCRIPTION FACTOR 21-RELATED"/>
    <property type="match status" value="1"/>
</dbReference>
<feature type="compositionally biased region" description="Low complexity" evidence="6">
    <location>
        <begin position="179"/>
        <end position="189"/>
    </location>
</feature>
<evidence type="ECO:0000256" key="1">
    <source>
        <dbReference type="ARBA" id="ARBA00004123"/>
    </source>
</evidence>
<evidence type="ECO:0000256" key="3">
    <source>
        <dbReference type="ARBA" id="ARBA00023125"/>
    </source>
</evidence>
<keyword evidence="9" id="KW-1185">Reference proteome</keyword>
<evidence type="ECO:0000259" key="7">
    <source>
        <dbReference type="PROSITE" id="PS50811"/>
    </source>
</evidence>
<feature type="compositionally biased region" description="Basic and acidic residues" evidence="6">
    <location>
        <begin position="1"/>
        <end position="10"/>
    </location>
</feature>
<evidence type="ECO:0000256" key="6">
    <source>
        <dbReference type="SAM" id="MobiDB-lite"/>
    </source>
</evidence>
<accession>A0A3L6SRN2</accession>
<keyword evidence="5" id="KW-0539">Nucleus</keyword>
<keyword evidence="3" id="KW-0238">DNA-binding</keyword>
<gene>
    <name evidence="8" type="ORF">C2845_PM07G25310</name>
</gene>
<dbReference type="Gene3D" id="2.20.25.80">
    <property type="entry name" value="WRKY domain"/>
    <property type="match status" value="1"/>
</dbReference>
<dbReference type="PROSITE" id="PS50811">
    <property type="entry name" value="WRKY"/>
    <property type="match status" value="1"/>
</dbReference>
<name>A0A3L6SRN2_PANMI</name>
<dbReference type="GO" id="GO:0003700">
    <property type="term" value="F:DNA-binding transcription factor activity"/>
    <property type="evidence" value="ECO:0007669"/>
    <property type="project" value="InterPro"/>
</dbReference>
<sequence length="278" mass="30738">MASPRMKTEQSFEFGELSAQDAMGSASESSYGPPGAVFGVSPPESSPRGRNNRRRDRPSWVKVTYTPYFDGHLWRKYGQKKIKDAEYPRDNGQTLNGLDLGGLYFRCSYRGDRQCMASKLLQQKNGDDPPLYEVTYTYEHTCGAPPIPFPDIVAEPPAASAEGLVLRFDSPGGHGGDAQIMQQQGQYQQSTSRSPFMMLSFGSSCQTHDQQQPAFQSDLEPGSSSSIPNEGPPAPPPANGDGDMFPTWDSFTYDFDSHVHFGDHTRLPYNSNYGCDDF</sequence>
<dbReference type="InterPro" id="IPR036576">
    <property type="entry name" value="WRKY_dom_sf"/>
</dbReference>